<evidence type="ECO:0000313" key="2">
    <source>
        <dbReference type="Proteomes" id="UP001385499"/>
    </source>
</evidence>
<evidence type="ECO:0008006" key="3">
    <source>
        <dbReference type="Google" id="ProtNLM"/>
    </source>
</evidence>
<keyword evidence="2" id="KW-1185">Reference proteome</keyword>
<dbReference type="RefSeq" id="WP_340277137.1">
    <property type="nucleotide sequence ID" value="NZ_JBAKIA010000020.1"/>
</dbReference>
<organism evidence="1 2">
    <name type="scientific">Roseibium algae</name>
    <dbReference type="NCBI Taxonomy" id="3123038"/>
    <lineage>
        <taxon>Bacteria</taxon>
        <taxon>Pseudomonadati</taxon>
        <taxon>Pseudomonadota</taxon>
        <taxon>Alphaproteobacteria</taxon>
        <taxon>Hyphomicrobiales</taxon>
        <taxon>Stappiaceae</taxon>
        <taxon>Roseibium</taxon>
    </lineage>
</organism>
<comment type="caution">
    <text evidence="1">The sequence shown here is derived from an EMBL/GenBank/DDBJ whole genome shotgun (WGS) entry which is preliminary data.</text>
</comment>
<dbReference type="Gene3D" id="3.40.50.2000">
    <property type="entry name" value="Glycogen Phosphorylase B"/>
    <property type="match status" value="2"/>
</dbReference>
<proteinExistence type="predicted"/>
<dbReference type="EMBL" id="JBAKIA010000020">
    <property type="protein sequence ID" value="MEJ8476541.1"/>
    <property type="molecule type" value="Genomic_DNA"/>
</dbReference>
<protein>
    <recommendedName>
        <fullName evidence="3">Glycosyltransferase involved in cell wall biosynthesis</fullName>
    </recommendedName>
</protein>
<evidence type="ECO:0000313" key="1">
    <source>
        <dbReference type="EMBL" id="MEJ8476541.1"/>
    </source>
</evidence>
<sequence>MKIAMISGSWPPERCGIGDYSDVLSRALEAEGADVVRIERKDWSIRSLFSYRHQLTKAEADIHHIQYPSVGYGRSILPSLTPYLGGTTPSVVTLHEYEIFKPYRKPWFFPFAHRSKARIFSREAELTAFRTAFRKDLGQDLVLPIGSNIPSASSTVERLPDSIVFFGLFWPGKGLEEFLDLARLLREAGQDSRRLTIIGAPVANQEGFAKEIRKAADKYEIHLHEGLPPLSVAKVLATHEYAYLPYPDGADERRGTLAAAIVNGCIPVTRHGAGTPDWLKTATIPADTPLSASMLFQDPAFLTNGNYDLTAPLAFAARRYDWAAISAQHMKVYRALLSEGIR</sequence>
<reference evidence="1 2" key="1">
    <citation type="submission" date="2024-02" db="EMBL/GenBank/DDBJ databases">
        <title>Roseibium algae sp. nov., isolated from marine alga (Grateloupia sp.), showing potential in myo-inositol conversion.</title>
        <authorList>
            <person name="Wang Y."/>
        </authorList>
    </citation>
    <scope>NUCLEOTIDE SEQUENCE [LARGE SCALE GENOMIC DNA]</scope>
    <source>
        <strain evidence="1 2">H3510</strain>
    </source>
</reference>
<accession>A0ABU8TQU4</accession>
<dbReference type="Proteomes" id="UP001385499">
    <property type="component" value="Unassembled WGS sequence"/>
</dbReference>
<dbReference type="SUPFAM" id="SSF53756">
    <property type="entry name" value="UDP-Glycosyltransferase/glycogen phosphorylase"/>
    <property type="match status" value="1"/>
</dbReference>
<gene>
    <name evidence="1" type="ORF">V6575_20820</name>
</gene>
<name>A0ABU8TQU4_9HYPH</name>